<gene>
    <name evidence="2" type="ORF">PPRIM_AZ9-3.1.T1030056</name>
</gene>
<sequence>MSTLNVHINLNHYQLILQQEKTNKNTYQFQKKEFPHGPINFYEQRFNSVNFSNTKINEVIGWILIIAVILFMVMMTISLIQDSIVGFAIPLLSVVTFFIVYINWVSMKFFVNS</sequence>
<dbReference type="OMA" id="LNHYQLI"/>
<dbReference type="EMBL" id="CAJJDM010000106">
    <property type="protein sequence ID" value="CAD8097109.1"/>
    <property type="molecule type" value="Genomic_DNA"/>
</dbReference>
<evidence type="ECO:0000313" key="3">
    <source>
        <dbReference type="Proteomes" id="UP000688137"/>
    </source>
</evidence>
<keyword evidence="1" id="KW-0812">Transmembrane</keyword>
<evidence type="ECO:0000313" key="2">
    <source>
        <dbReference type="EMBL" id="CAD8097109.1"/>
    </source>
</evidence>
<keyword evidence="3" id="KW-1185">Reference proteome</keyword>
<keyword evidence="1" id="KW-1133">Transmembrane helix</keyword>
<keyword evidence="1" id="KW-0472">Membrane</keyword>
<dbReference type="AlphaFoldDB" id="A0A8S1NZJ8"/>
<reference evidence="2" key="1">
    <citation type="submission" date="2021-01" db="EMBL/GenBank/DDBJ databases">
        <authorList>
            <consortium name="Genoscope - CEA"/>
            <person name="William W."/>
        </authorList>
    </citation>
    <scope>NUCLEOTIDE SEQUENCE</scope>
</reference>
<feature type="transmembrane region" description="Helical" evidence="1">
    <location>
        <begin position="59"/>
        <end position="77"/>
    </location>
</feature>
<accession>A0A8S1NZJ8</accession>
<evidence type="ECO:0000256" key="1">
    <source>
        <dbReference type="SAM" id="Phobius"/>
    </source>
</evidence>
<name>A0A8S1NZJ8_PARPR</name>
<feature type="transmembrane region" description="Helical" evidence="1">
    <location>
        <begin position="84"/>
        <end position="104"/>
    </location>
</feature>
<dbReference type="Proteomes" id="UP000688137">
    <property type="component" value="Unassembled WGS sequence"/>
</dbReference>
<comment type="caution">
    <text evidence="2">The sequence shown here is derived from an EMBL/GenBank/DDBJ whole genome shotgun (WGS) entry which is preliminary data.</text>
</comment>
<organism evidence="2 3">
    <name type="scientific">Paramecium primaurelia</name>
    <dbReference type="NCBI Taxonomy" id="5886"/>
    <lineage>
        <taxon>Eukaryota</taxon>
        <taxon>Sar</taxon>
        <taxon>Alveolata</taxon>
        <taxon>Ciliophora</taxon>
        <taxon>Intramacronucleata</taxon>
        <taxon>Oligohymenophorea</taxon>
        <taxon>Peniculida</taxon>
        <taxon>Parameciidae</taxon>
        <taxon>Paramecium</taxon>
    </lineage>
</organism>
<proteinExistence type="predicted"/>
<protein>
    <submittedName>
        <fullName evidence="2">Uncharacterized protein</fullName>
    </submittedName>
</protein>